<dbReference type="GO" id="GO:0005886">
    <property type="term" value="C:plasma membrane"/>
    <property type="evidence" value="ECO:0007669"/>
    <property type="project" value="UniProtKB-SubCell"/>
</dbReference>
<feature type="transmembrane region" description="Helical" evidence="9">
    <location>
        <begin position="313"/>
        <end position="330"/>
    </location>
</feature>
<evidence type="ECO:0000259" key="10">
    <source>
        <dbReference type="Pfam" id="PF13231"/>
    </source>
</evidence>
<keyword evidence="7 9" id="KW-0472">Membrane</keyword>
<dbReference type="Proteomes" id="UP000178953">
    <property type="component" value="Unassembled WGS sequence"/>
</dbReference>
<keyword evidence="2" id="KW-1003">Cell membrane</keyword>
<evidence type="ECO:0000256" key="5">
    <source>
        <dbReference type="ARBA" id="ARBA00022692"/>
    </source>
</evidence>
<evidence type="ECO:0000256" key="3">
    <source>
        <dbReference type="ARBA" id="ARBA00022676"/>
    </source>
</evidence>
<dbReference type="EMBL" id="MCHX01000057">
    <property type="protein sequence ID" value="OFJ51756.1"/>
    <property type="molecule type" value="Genomic_DNA"/>
</dbReference>
<dbReference type="GO" id="GO:0010041">
    <property type="term" value="P:response to iron(III) ion"/>
    <property type="evidence" value="ECO:0007669"/>
    <property type="project" value="TreeGrafter"/>
</dbReference>
<dbReference type="GO" id="GO:0009103">
    <property type="term" value="P:lipopolysaccharide biosynthetic process"/>
    <property type="evidence" value="ECO:0007669"/>
    <property type="project" value="UniProtKB-ARBA"/>
</dbReference>
<evidence type="ECO:0000256" key="1">
    <source>
        <dbReference type="ARBA" id="ARBA00004651"/>
    </source>
</evidence>
<feature type="transmembrane region" description="Helical" evidence="9">
    <location>
        <begin position="145"/>
        <end position="162"/>
    </location>
</feature>
<dbReference type="InterPro" id="IPR056785">
    <property type="entry name" value="YkcA/B-like_C"/>
</dbReference>
<gene>
    <name evidence="12" type="ORF">BEL07_21095</name>
</gene>
<feature type="domain" description="Putative mannosyltransferase YkcA/B-like C-terminal" evidence="11">
    <location>
        <begin position="529"/>
        <end position="610"/>
    </location>
</feature>
<evidence type="ECO:0000313" key="12">
    <source>
        <dbReference type="EMBL" id="OFJ51756.1"/>
    </source>
</evidence>
<accession>A0A1E8Q025</accession>
<keyword evidence="13" id="KW-1185">Reference proteome</keyword>
<dbReference type="PANTHER" id="PTHR33908">
    <property type="entry name" value="MANNOSYLTRANSFERASE YKCB-RELATED"/>
    <property type="match status" value="1"/>
</dbReference>
<comment type="caution">
    <text evidence="12">The sequence shown here is derived from an EMBL/GenBank/DDBJ whole genome shotgun (WGS) entry which is preliminary data.</text>
</comment>
<keyword evidence="3" id="KW-0328">Glycosyltransferase</keyword>
<feature type="transmembrane region" description="Helical" evidence="9">
    <location>
        <begin position="393"/>
        <end position="414"/>
    </location>
</feature>
<reference evidence="12 13" key="1">
    <citation type="submission" date="2016-09" db="EMBL/GenBank/DDBJ databases">
        <title>genome sequence of Mycobacterium sp. 739 SCH.</title>
        <authorList>
            <person name="Greninger A.L."/>
            <person name="Qin X."/>
            <person name="Jerome K."/>
            <person name="Vora S."/>
            <person name="Quinn K."/>
        </authorList>
    </citation>
    <scope>NUCLEOTIDE SEQUENCE [LARGE SCALE GENOMIC DNA]</scope>
    <source>
        <strain evidence="12 13">SCH</strain>
    </source>
</reference>
<feature type="transmembrane region" description="Helical" evidence="9">
    <location>
        <begin position="365"/>
        <end position="386"/>
    </location>
</feature>
<evidence type="ECO:0000256" key="4">
    <source>
        <dbReference type="ARBA" id="ARBA00022679"/>
    </source>
</evidence>
<dbReference type="AlphaFoldDB" id="A0A1E8Q025"/>
<evidence type="ECO:0000256" key="8">
    <source>
        <dbReference type="SAM" id="MobiDB-lite"/>
    </source>
</evidence>
<dbReference type="PANTHER" id="PTHR33908:SF3">
    <property type="entry name" value="UNDECAPRENYL PHOSPHATE-ALPHA-4-AMINO-4-DEOXY-L-ARABINOSE ARABINOSYL TRANSFERASE"/>
    <property type="match status" value="1"/>
</dbReference>
<keyword evidence="5 9" id="KW-0812">Transmembrane</keyword>
<sequence length="630" mass="64640">MAAPERPADPRWARPGLLALLAGTALLYLWGLGSNGWANSYYAAAAQAGTQSWKAWLFGSLDAGNAITVDKPPAAMWLMGLSGRLFGFNEFTLLLPQALLGVGAVAVLYATVKRTSGSGAALLAGIVLALTPVATLMFRYDNPDALLVFLLVVAAYCTVRAIENGSYRWMALTGVVVGFAFLTKMLQAFLPVPGFALAFLVAAPTSLWRRLGALLAGGVAIVVSAGWYVALVSLWPANSRPYIAGSTDNSLLQLALGYNGVQRIVGGGGPGGGGPRGGGPGGGDGPPGGNVFFGGSPGIGRMFGPSFGTESSWLLPVALVGLVVLAWATWRAARTDLQRASLLLWGGWLLVTAAVFSFMDGTVHPYYAVALAPAIAALVGMTVAELWRRRSRVAVRIVLAALLAGTGVWAFVLLGRTPEWWPALRWVLLVGSVLLAVALAVGAARAGRATVVLAVLACLFGVGATAAYSLETAIGQKSGPVATSGPAKAGGFGFGPGPGGDGPGGDRGPGGGGPFGHVDSPELEALIREAGTRWAAAAIGSMQVSDLELKTGDSLMAIGGFTGGDPSPTLAQFQQYVADGQVRYFLASDRGGFGGHRDGSAADITAWVESTFTKSDVGGTTVYDLQSARS</sequence>
<organism evidence="12 13">
    <name type="scientific">Mycolicibacterium grossiae</name>
    <dbReference type="NCBI Taxonomy" id="1552759"/>
    <lineage>
        <taxon>Bacteria</taxon>
        <taxon>Bacillati</taxon>
        <taxon>Actinomycetota</taxon>
        <taxon>Actinomycetes</taxon>
        <taxon>Mycobacteriales</taxon>
        <taxon>Mycobacteriaceae</taxon>
        <taxon>Mycolicibacterium</taxon>
    </lineage>
</organism>
<feature type="transmembrane region" description="Helical" evidence="9">
    <location>
        <begin position="426"/>
        <end position="444"/>
    </location>
</feature>
<feature type="transmembrane region" description="Helical" evidence="9">
    <location>
        <begin position="119"/>
        <end position="139"/>
    </location>
</feature>
<evidence type="ECO:0000256" key="7">
    <source>
        <dbReference type="ARBA" id="ARBA00023136"/>
    </source>
</evidence>
<evidence type="ECO:0000256" key="2">
    <source>
        <dbReference type="ARBA" id="ARBA00022475"/>
    </source>
</evidence>
<feature type="transmembrane region" description="Helical" evidence="9">
    <location>
        <begin position="451"/>
        <end position="470"/>
    </location>
</feature>
<feature type="transmembrane region" description="Helical" evidence="9">
    <location>
        <begin position="342"/>
        <end position="359"/>
    </location>
</feature>
<feature type="domain" description="Glycosyltransferase RgtA/B/C/D-like" evidence="10">
    <location>
        <begin position="70"/>
        <end position="225"/>
    </location>
</feature>
<comment type="subcellular location">
    <subcellularLocation>
        <location evidence="1">Cell membrane</location>
        <topology evidence="1">Multi-pass membrane protein</topology>
    </subcellularLocation>
</comment>
<dbReference type="InterPro" id="IPR038731">
    <property type="entry name" value="RgtA/B/C-like"/>
</dbReference>
<proteinExistence type="predicted"/>
<dbReference type="InterPro" id="IPR050297">
    <property type="entry name" value="LipidA_mod_glycosyltrf_83"/>
</dbReference>
<dbReference type="Pfam" id="PF13231">
    <property type="entry name" value="PMT_2"/>
    <property type="match status" value="1"/>
</dbReference>
<feature type="compositionally biased region" description="Gly residues" evidence="8">
    <location>
        <begin position="488"/>
        <end position="515"/>
    </location>
</feature>
<evidence type="ECO:0000259" key="11">
    <source>
        <dbReference type="Pfam" id="PF24878"/>
    </source>
</evidence>
<feature type="transmembrane region" description="Helical" evidence="9">
    <location>
        <begin position="91"/>
        <end position="112"/>
    </location>
</feature>
<name>A0A1E8Q025_9MYCO</name>
<feature type="transmembrane region" description="Helical" evidence="9">
    <location>
        <begin position="215"/>
        <end position="235"/>
    </location>
</feature>
<feature type="region of interest" description="Disordered" evidence="8">
    <location>
        <begin position="487"/>
        <end position="519"/>
    </location>
</feature>
<keyword evidence="6 9" id="KW-1133">Transmembrane helix</keyword>
<protein>
    <submittedName>
        <fullName evidence="12">Glycosyl transferase</fullName>
    </submittedName>
</protein>
<dbReference type="Pfam" id="PF24878">
    <property type="entry name" value="YkcB_C"/>
    <property type="match status" value="1"/>
</dbReference>
<evidence type="ECO:0000256" key="9">
    <source>
        <dbReference type="SAM" id="Phobius"/>
    </source>
</evidence>
<dbReference type="GO" id="GO:0016763">
    <property type="term" value="F:pentosyltransferase activity"/>
    <property type="evidence" value="ECO:0007669"/>
    <property type="project" value="TreeGrafter"/>
</dbReference>
<evidence type="ECO:0000313" key="13">
    <source>
        <dbReference type="Proteomes" id="UP000178953"/>
    </source>
</evidence>
<feature type="transmembrane region" description="Helical" evidence="9">
    <location>
        <begin position="12"/>
        <end position="31"/>
    </location>
</feature>
<keyword evidence="4 12" id="KW-0808">Transferase</keyword>
<evidence type="ECO:0000256" key="6">
    <source>
        <dbReference type="ARBA" id="ARBA00022989"/>
    </source>
</evidence>